<reference evidence="1 2" key="1">
    <citation type="submission" date="2022-03" db="EMBL/GenBank/DDBJ databases">
        <title>Genome data of Colletotrichum spp.</title>
        <authorList>
            <person name="Utami Y.D."/>
            <person name="Hiruma K."/>
        </authorList>
    </citation>
    <scope>NUCLEOTIDE SEQUENCE [LARGE SCALE GENOMIC DNA]</scope>
    <source>
        <strain evidence="1 2">MAFF 239500</strain>
    </source>
</reference>
<evidence type="ECO:0000313" key="1">
    <source>
        <dbReference type="EMBL" id="GKT43655.1"/>
    </source>
</evidence>
<dbReference type="EMBL" id="BQXU01000007">
    <property type="protein sequence ID" value="GKT43655.1"/>
    <property type="molecule type" value="Genomic_DNA"/>
</dbReference>
<gene>
    <name evidence="1" type="ORF">ColSpa_03836</name>
</gene>
<evidence type="ECO:0000313" key="2">
    <source>
        <dbReference type="Proteomes" id="UP001055115"/>
    </source>
</evidence>
<dbReference type="RefSeq" id="XP_049126005.1">
    <property type="nucleotide sequence ID" value="XM_049270048.1"/>
</dbReference>
<accession>A0AA37NYQ8</accession>
<name>A0AA37NYQ8_9PEZI</name>
<comment type="caution">
    <text evidence="1">The sequence shown here is derived from an EMBL/GenBank/DDBJ whole genome shotgun (WGS) entry which is preliminary data.</text>
</comment>
<dbReference type="Proteomes" id="UP001055115">
    <property type="component" value="Unassembled WGS sequence"/>
</dbReference>
<dbReference type="AlphaFoldDB" id="A0AA37NYQ8"/>
<sequence length="70" mass="7513">MAGASSEKTIYTYDKRTKNKVRKSGGSAKRKAVQLGEEARVFSTVVYFNPTHGCLDGAIHVPPVSTLDAA</sequence>
<organism evidence="1 2">
    <name type="scientific">Colletotrichum spaethianum</name>
    <dbReference type="NCBI Taxonomy" id="700344"/>
    <lineage>
        <taxon>Eukaryota</taxon>
        <taxon>Fungi</taxon>
        <taxon>Dikarya</taxon>
        <taxon>Ascomycota</taxon>
        <taxon>Pezizomycotina</taxon>
        <taxon>Sordariomycetes</taxon>
        <taxon>Hypocreomycetidae</taxon>
        <taxon>Glomerellales</taxon>
        <taxon>Glomerellaceae</taxon>
        <taxon>Colletotrichum</taxon>
        <taxon>Colletotrichum spaethianum species complex</taxon>
    </lineage>
</organism>
<protein>
    <submittedName>
        <fullName evidence="1">Uncharacterized protein</fullName>
    </submittedName>
</protein>
<keyword evidence="2" id="KW-1185">Reference proteome</keyword>
<dbReference type="GeneID" id="73324638"/>
<proteinExistence type="predicted"/>